<proteinExistence type="predicted"/>
<feature type="compositionally biased region" description="Basic and acidic residues" evidence="1">
    <location>
        <begin position="1"/>
        <end position="15"/>
    </location>
</feature>
<evidence type="ECO:0000313" key="3">
    <source>
        <dbReference type="Proteomes" id="UP000515847"/>
    </source>
</evidence>
<dbReference type="Proteomes" id="UP000515847">
    <property type="component" value="Chromosome"/>
</dbReference>
<accession>A0A7G6E343</accession>
<feature type="region of interest" description="Disordered" evidence="1">
    <location>
        <begin position="1"/>
        <end position="101"/>
    </location>
</feature>
<sequence>MRFTFDGERRPERPRPLPPFMARPVQSRPYMMPMGGYPREEEPVEPNKTSEEALSEKVTEREPEELKIIRDEIKQEQVTLPPIEDNTQQKESSYEPKQEMSPLHVSEKFVAKLDQVETTLSNLRGHAVTIKLLFDEINFKLDSFMQILEIIRANEERRVNRTQIQVASQKTAKDTVDEFLELLQTPVMQNAMRQFLINMLVKK</sequence>
<name>A0A7G6E343_THEFR</name>
<organism evidence="2 3">
    <name type="scientific">Thermanaerosceptrum fracticalcis</name>
    <dbReference type="NCBI Taxonomy" id="1712410"/>
    <lineage>
        <taxon>Bacteria</taxon>
        <taxon>Bacillati</taxon>
        <taxon>Bacillota</taxon>
        <taxon>Clostridia</taxon>
        <taxon>Eubacteriales</taxon>
        <taxon>Peptococcaceae</taxon>
        <taxon>Thermanaerosceptrum</taxon>
    </lineage>
</organism>
<reference evidence="2 3" key="1">
    <citation type="journal article" date="2019" name="Front. Microbiol.">
        <title>Thermoanaerosceptrum fracticalcis gen. nov. sp. nov., a Novel Fumarate-Fermenting Microorganism From a Deep Fractured Carbonate Aquifer of the US Great Basin.</title>
        <authorList>
            <person name="Hamilton-Brehm S.D."/>
            <person name="Stewart L.E."/>
            <person name="Zavarin M."/>
            <person name="Caldwell M."/>
            <person name="Lawson P.A."/>
            <person name="Onstott T.C."/>
            <person name="Grzymski J."/>
            <person name="Neveux I."/>
            <person name="Lollar B.S."/>
            <person name="Russell C.E."/>
            <person name="Moser D.P."/>
        </authorList>
    </citation>
    <scope>NUCLEOTIDE SEQUENCE [LARGE SCALE GENOMIC DNA]</scope>
    <source>
        <strain evidence="2 3">DRI-13</strain>
    </source>
</reference>
<dbReference type="AlphaFoldDB" id="A0A7G6E343"/>
<protein>
    <submittedName>
        <fullName evidence="2">Uncharacterized protein</fullName>
    </submittedName>
</protein>
<evidence type="ECO:0000313" key="2">
    <source>
        <dbReference type="EMBL" id="QNB46497.1"/>
    </source>
</evidence>
<gene>
    <name evidence="2" type="ORF">BR63_09345</name>
</gene>
<dbReference type="EMBL" id="CP045798">
    <property type="protein sequence ID" value="QNB46497.1"/>
    <property type="molecule type" value="Genomic_DNA"/>
</dbReference>
<feature type="compositionally biased region" description="Basic and acidic residues" evidence="1">
    <location>
        <begin position="48"/>
        <end position="75"/>
    </location>
</feature>
<evidence type="ECO:0000256" key="1">
    <source>
        <dbReference type="SAM" id="MobiDB-lite"/>
    </source>
</evidence>
<keyword evidence="3" id="KW-1185">Reference proteome</keyword>
<dbReference type="KEGG" id="tfr:BR63_09345"/>
<dbReference type="RefSeq" id="WP_153802074.1">
    <property type="nucleotide sequence ID" value="NZ_CP045798.1"/>
</dbReference>